<gene>
    <name evidence="1" type="ORF">KO481_41790</name>
</gene>
<keyword evidence="2" id="KW-1185">Reference proteome</keyword>
<proteinExistence type="predicted"/>
<evidence type="ECO:0000313" key="2">
    <source>
        <dbReference type="Proteomes" id="UP000733379"/>
    </source>
</evidence>
<dbReference type="Proteomes" id="UP000733379">
    <property type="component" value="Unassembled WGS sequence"/>
</dbReference>
<dbReference type="EMBL" id="JAHKNI010000029">
    <property type="protein sequence ID" value="MBU3068035.1"/>
    <property type="molecule type" value="Genomic_DNA"/>
</dbReference>
<comment type="caution">
    <text evidence="1">The sequence shown here is derived from an EMBL/GenBank/DDBJ whole genome shotgun (WGS) entry which is preliminary data.</text>
</comment>
<evidence type="ECO:0000313" key="1">
    <source>
        <dbReference type="EMBL" id="MBU3068035.1"/>
    </source>
</evidence>
<reference evidence="1 2" key="1">
    <citation type="submission" date="2021-06" db="EMBL/GenBank/DDBJ databases">
        <title>Actinomycetes sequencing.</title>
        <authorList>
            <person name="Shan Q."/>
        </authorList>
    </citation>
    <scope>NUCLEOTIDE SEQUENCE [LARGE SCALE GENOMIC DNA]</scope>
    <source>
        <strain evidence="1 2">NEAU-G5</strain>
    </source>
</reference>
<protein>
    <submittedName>
        <fullName evidence="1">Uncharacterized protein</fullName>
    </submittedName>
</protein>
<name>A0ABS6BF24_9NOCA</name>
<accession>A0ABS6BF24</accession>
<sequence>MALMFMAGDAALVAVPRGAHAAEQQAAALTVAGVCAVLARPPVER</sequence>
<organism evidence="1 2">
    <name type="scientific">Nocardia albiluteola</name>
    <dbReference type="NCBI Taxonomy" id="2842303"/>
    <lineage>
        <taxon>Bacteria</taxon>
        <taxon>Bacillati</taxon>
        <taxon>Actinomycetota</taxon>
        <taxon>Actinomycetes</taxon>
        <taxon>Mycobacteriales</taxon>
        <taxon>Nocardiaceae</taxon>
        <taxon>Nocardia</taxon>
    </lineage>
</organism>